<evidence type="ECO:0008006" key="5">
    <source>
        <dbReference type="Google" id="ProtNLM"/>
    </source>
</evidence>
<dbReference type="VEuPathDB" id="FungiDB:P174DRAFT_426906"/>
<evidence type="ECO:0000259" key="2">
    <source>
        <dbReference type="Pfam" id="PF13087"/>
    </source>
</evidence>
<dbReference type="Pfam" id="PF13086">
    <property type="entry name" value="AAA_11"/>
    <property type="match status" value="1"/>
</dbReference>
<dbReference type="EMBL" id="MSZS01000001">
    <property type="protein sequence ID" value="PKX98635.1"/>
    <property type="molecule type" value="Genomic_DNA"/>
</dbReference>
<dbReference type="SUPFAM" id="SSF52540">
    <property type="entry name" value="P-loop containing nucleoside triphosphate hydrolases"/>
    <property type="match status" value="1"/>
</dbReference>
<evidence type="ECO:0000313" key="4">
    <source>
        <dbReference type="Proteomes" id="UP000234474"/>
    </source>
</evidence>
<protein>
    <recommendedName>
        <fullName evidence="5">DNA2/NAM7 helicase-like C-terminal domain-containing protein</fullName>
    </recommendedName>
</protein>
<dbReference type="PANTHER" id="PTHR10887">
    <property type="entry name" value="DNA2/NAM7 HELICASE FAMILY"/>
    <property type="match status" value="1"/>
</dbReference>
<evidence type="ECO:0000313" key="3">
    <source>
        <dbReference type="EMBL" id="PKX98635.1"/>
    </source>
</evidence>
<dbReference type="GeneID" id="36532732"/>
<keyword evidence="4" id="KW-1185">Reference proteome</keyword>
<dbReference type="STRING" id="1392255.A0A2I1CM06"/>
<dbReference type="InterPro" id="IPR027417">
    <property type="entry name" value="P-loop_NTPase"/>
</dbReference>
<dbReference type="Proteomes" id="UP000234474">
    <property type="component" value="Unassembled WGS sequence"/>
</dbReference>
<feature type="domain" description="DNA2/NAM7 helicase-like C-terminal" evidence="2">
    <location>
        <begin position="916"/>
        <end position="964"/>
    </location>
</feature>
<evidence type="ECO:0000259" key="1">
    <source>
        <dbReference type="Pfam" id="PF13086"/>
    </source>
</evidence>
<dbReference type="Gene3D" id="3.40.50.300">
    <property type="entry name" value="P-loop containing nucleotide triphosphate hydrolases"/>
    <property type="match status" value="2"/>
</dbReference>
<dbReference type="GO" id="GO:0004386">
    <property type="term" value="F:helicase activity"/>
    <property type="evidence" value="ECO:0007669"/>
    <property type="project" value="InterPro"/>
</dbReference>
<gene>
    <name evidence="3" type="ORF">P174DRAFT_426906</name>
</gene>
<dbReference type="Pfam" id="PF13087">
    <property type="entry name" value="AAA_12"/>
    <property type="match status" value="2"/>
</dbReference>
<feature type="domain" description="DNA2/NAM7 helicase helicase" evidence="1">
    <location>
        <begin position="451"/>
        <end position="752"/>
    </location>
</feature>
<dbReference type="InterPro" id="IPR041677">
    <property type="entry name" value="DNA2/NAM7_AAA_11"/>
</dbReference>
<comment type="caution">
    <text evidence="3">The sequence shown here is derived from an EMBL/GenBank/DDBJ whole genome shotgun (WGS) entry which is preliminary data.</text>
</comment>
<accession>A0A2I1CM06</accession>
<dbReference type="InterPro" id="IPR041679">
    <property type="entry name" value="DNA2/NAM7-like_C"/>
</dbReference>
<dbReference type="AlphaFoldDB" id="A0A2I1CM06"/>
<dbReference type="RefSeq" id="XP_024687230.1">
    <property type="nucleotide sequence ID" value="XM_024825407.1"/>
</dbReference>
<dbReference type="PANTHER" id="PTHR10887:SF495">
    <property type="entry name" value="HELICASE SENATAXIN ISOFORM X1-RELATED"/>
    <property type="match status" value="1"/>
</dbReference>
<reference evidence="4" key="1">
    <citation type="journal article" date="2018" name="Proc. Natl. Acad. Sci. U.S.A.">
        <title>Linking secondary metabolites to gene clusters through genome sequencing of six diverse Aspergillus species.</title>
        <authorList>
            <person name="Kaerboelling I."/>
            <person name="Vesth T.C."/>
            <person name="Frisvad J.C."/>
            <person name="Nybo J.L."/>
            <person name="Theobald S."/>
            <person name="Kuo A."/>
            <person name="Bowyer P."/>
            <person name="Matsuda Y."/>
            <person name="Mondo S."/>
            <person name="Lyhne E.K."/>
            <person name="Kogle M.E."/>
            <person name="Clum A."/>
            <person name="Lipzen A."/>
            <person name="Salamov A."/>
            <person name="Ngan C.Y."/>
            <person name="Daum C."/>
            <person name="Chiniquy J."/>
            <person name="Barry K."/>
            <person name="LaButti K."/>
            <person name="Haridas S."/>
            <person name="Simmons B.A."/>
            <person name="Magnuson J.K."/>
            <person name="Mortensen U.H."/>
            <person name="Larsen T.O."/>
            <person name="Grigoriev I.V."/>
            <person name="Baker S.E."/>
            <person name="Andersen M.R."/>
        </authorList>
    </citation>
    <scope>NUCLEOTIDE SEQUENCE [LARGE SCALE GENOMIC DNA]</scope>
    <source>
        <strain evidence="4">IBT 16806</strain>
    </source>
</reference>
<dbReference type="OrthoDB" id="5401170at2759"/>
<name>A0A2I1CM06_ASPN1</name>
<feature type="domain" description="DNA2/NAM7 helicase-like C-terminal" evidence="2">
    <location>
        <begin position="768"/>
        <end position="885"/>
    </location>
</feature>
<sequence length="1027" mass="113715">MSTTIGSSSNQQVKLAQIHLGSVRSVVRDSSSFHTTSIVILASHTVFHPPSSSLVPAHIVFANPRAIMELKYFPKSTLVPSWTLREKLTEHSYRLSKKDADEYETTPSASATFKCQNLENPAQEALMKIHIQVPYSGTEFRPSSVCGTQASANIPEDLEEYIEALWRLRDCKFTPNLLEHKVDVQDEDGLVPHGWSIYLLATAVPGIPLAIEGSRYEYENQLTFLIPDGEFWKNLDRPTRDEIRTQFEAAYKYFRTNPLKPRLIPSNSDITAKGVLCGLATLRDIYWDSRSSLIHLSYRTINTQFKPFGDKVTIICRWQQAADSRSLAHGGNTTIGMKLITKVQVIFRVPKRSGPPTEWTASGFTVPGYIEDEAPGAIQIALYGPRLGKLLNTDQDNVSVQHPGTLRFEINQAPIKRSINALAKLKANENEVAGGFPPLLNHEPIKLKQWNAEQVNVFRYLRKTKAGCSIVEGFPGCGKTTVLAAIAIFFRLCGFDILLVGPSNAAVDALTREFKQLGPNLDYVRVRRGEVEKRSRLTANPGETDDGDEERAEVERHSALMGLLMTLKQSRSQKVEGNLEQSVLSYVQRKCNTALAAGEEFLVNVAKSVPKNQTTTPEGAEPVSTDDLQNAYRMVQEYLSQPKVPRPKEASDNDLEQWSKRETAFKKSYDAVSELIVQEAHVFACTNNPEGTDLVRRNFGANGKGIIIIADEDGQPTEPDAIIPLVSLDNARKVVGMIRGGDRHQLPPLVITSTESPGYNEFGAQIGKSLFNTLRCARFPVVIVSQQHPMHRRLSKFPSDFTYEGKMTNDPSMKSITLSPVFSQKLLEWLKLKADDVEFRNGMELIGLDVSDGKVVINPTTYSRSNARNVAVVMDLIENLITANALNEKGVHRCNAQPFAQTRHCLGGHGFCVYGGMQGNQADIVIVDWVVTSGEPRDLGFSSDNRRANVALTSARACLIVVANGAIINNNRLDGDESKEKVPPELLVHWKHLLDNDLIVPCSVAQPNTPTDDTAVAYVDGGASAEW</sequence>
<dbReference type="InterPro" id="IPR045055">
    <property type="entry name" value="DNA2/NAM7-like"/>
</dbReference>
<organism evidence="3 4">
    <name type="scientific">Aspergillus novofumigatus (strain IBT 16806)</name>
    <dbReference type="NCBI Taxonomy" id="1392255"/>
    <lineage>
        <taxon>Eukaryota</taxon>
        <taxon>Fungi</taxon>
        <taxon>Dikarya</taxon>
        <taxon>Ascomycota</taxon>
        <taxon>Pezizomycotina</taxon>
        <taxon>Eurotiomycetes</taxon>
        <taxon>Eurotiomycetidae</taxon>
        <taxon>Eurotiales</taxon>
        <taxon>Aspergillaceae</taxon>
        <taxon>Aspergillus</taxon>
        <taxon>Aspergillus subgen. Fumigati</taxon>
    </lineage>
</organism>
<proteinExistence type="predicted"/>